<evidence type="ECO:0000256" key="12">
    <source>
        <dbReference type="ARBA" id="ARBA00023328"/>
    </source>
</evidence>
<dbReference type="GO" id="GO:0000444">
    <property type="term" value="C:MIS12/MIND type complex"/>
    <property type="evidence" value="ECO:0007669"/>
    <property type="project" value="InterPro"/>
</dbReference>
<name>A0AAD5T1Z7_9FUNG</name>
<keyword evidence="5" id="KW-0132">Cell division</keyword>
<dbReference type="Proteomes" id="UP001211907">
    <property type="component" value="Unassembled WGS sequence"/>
</dbReference>
<dbReference type="GO" id="GO:0022627">
    <property type="term" value="C:cytosolic small ribosomal subunit"/>
    <property type="evidence" value="ECO:0007669"/>
    <property type="project" value="TreeGrafter"/>
</dbReference>
<evidence type="ECO:0000256" key="5">
    <source>
        <dbReference type="ARBA" id="ARBA00022618"/>
    </source>
</evidence>
<evidence type="ECO:0000256" key="1">
    <source>
        <dbReference type="ARBA" id="ARBA00004123"/>
    </source>
</evidence>
<keyword evidence="9" id="KW-0539">Nucleus</keyword>
<evidence type="ECO:0000313" key="16">
    <source>
        <dbReference type="Proteomes" id="UP001211907"/>
    </source>
</evidence>
<evidence type="ECO:0000256" key="10">
    <source>
        <dbReference type="ARBA" id="ARBA00023274"/>
    </source>
</evidence>
<evidence type="ECO:0000256" key="7">
    <source>
        <dbReference type="ARBA" id="ARBA00022838"/>
    </source>
</evidence>
<proteinExistence type="inferred from homology"/>
<keyword evidence="10" id="KW-0687">Ribonucleoprotein</keyword>
<keyword evidence="12" id="KW-0137">Centromere</keyword>
<evidence type="ECO:0000256" key="8">
    <source>
        <dbReference type="ARBA" id="ARBA00022980"/>
    </source>
</evidence>
<dbReference type="PANTHER" id="PTHR12650">
    <property type="entry name" value="40S RIBOSOMAL PROTEIN S30/UBIQUITIN-LIKE PROTEIN FUBI"/>
    <property type="match status" value="1"/>
</dbReference>
<dbReference type="GO" id="GO:0005634">
    <property type="term" value="C:nucleus"/>
    <property type="evidence" value="ECO:0007669"/>
    <property type="project" value="UniProtKB-SubCell"/>
</dbReference>
<evidence type="ECO:0000256" key="6">
    <source>
        <dbReference type="ARBA" id="ARBA00022776"/>
    </source>
</evidence>
<keyword evidence="13" id="KW-0175">Coiled coil</keyword>
<feature type="region of interest" description="Disordered" evidence="14">
    <location>
        <begin position="215"/>
        <end position="239"/>
    </location>
</feature>
<dbReference type="GO" id="GO:0003735">
    <property type="term" value="F:structural constituent of ribosome"/>
    <property type="evidence" value="ECO:0007669"/>
    <property type="project" value="InterPro"/>
</dbReference>
<gene>
    <name evidence="15" type="ORF">HK100_011345</name>
</gene>
<keyword evidence="4" id="KW-0158">Chromosome</keyword>
<comment type="caution">
    <text evidence="15">The sequence shown here is derived from an EMBL/GenBank/DDBJ whole genome shotgun (WGS) entry which is preliminary data.</text>
</comment>
<dbReference type="GO" id="GO:0006412">
    <property type="term" value="P:translation"/>
    <property type="evidence" value="ECO:0007669"/>
    <property type="project" value="InterPro"/>
</dbReference>
<dbReference type="EMBL" id="JADGJH010000690">
    <property type="protein sequence ID" value="KAJ3124153.1"/>
    <property type="molecule type" value="Genomic_DNA"/>
</dbReference>
<dbReference type="AlphaFoldDB" id="A0AAD5T1Z7"/>
<accession>A0AAD5T1Z7</accession>
<evidence type="ECO:0000256" key="11">
    <source>
        <dbReference type="ARBA" id="ARBA00023306"/>
    </source>
</evidence>
<evidence type="ECO:0000313" key="15">
    <source>
        <dbReference type="EMBL" id="KAJ3124153.1"/>
    </source>
</evidence>
<evidence type="ECO:0000256" key="14">
    <source>
        <dbReference type="SAM" id="MobiDB-lite"/>
    </source>
</evidence>
<protein>
    <submittedName>
        <fullName evidence="15">Uncharacterized protein</fullName>
    </submittedName>
</protein>
<keyword evidence="11" id="KW-0131">Cell cycle</keyword>
<evidence type="ECO:0000256" key="2">
    <source>
        <dbReference type="ARBA" id="ARBA00004629"/>
    </source>
</evidence>
<dbReference type="Pfam" id="PF04758">
    <property type="entry name" value="Ribosomal_S30"/>
    <property type="match status" value="1"/>
</dbReference>
<sequence length="267" mass="29949">MACITDTTPTTIVTTVSDSSKNINEAIASSPIPISSVSPPPPTLTTSSVSSTRKNRLNHALDLMINATMEKWSQQNLASAFPVLHDSAPEEIEAARIETASYVKEMVKEQCEDIFIKRNIAEKLDAFDDILVNHSRKISDNETSADALHTWMQPRHAVHCRVVELKKKRELEMLTALEELDRANEELTARFKQKNEEIIQCFELGKVHGSLARAGKVKGQTPKVEKQEKKKKQVGRAKKRLQYTRRFVNAVAGFGKRRMNPNDGGNK</sequence>
<evidence type="ECO:0000256" key="3">
    <source>
        <dbReference type="ARBA" id="ARBA00008450"/>
    </source>
</evidence>
<keyword evidence="6" id="KW-0498">Mitosis</keyword>
<dbReference type="PANTHER" id="PTHR12650:SF15">
    <property type="entry name" value="RIBOSOMAL PROTEIN S30, ISOFORM A"/>
    <property type="match status" value="1"/>
</dbReference>
<organism evidence="15 16">
    <name type="scientific">Physocladia obscura</name>
    <dbReference type="NCBI Taxonomy" id="109957"/>
    <lineage>
        <taxon>Eukaryota</taxon>
        <taxon>Fungi</taxon>
        <taxon>Fungi incertae sedis</taxon>
        <taxon>Chytridiomycota</taxon>
        <taxon>Chytridiomycota incertae sedis</taxon>
        <taxon>Chytridiomycetes</taxon>
        <taxon>Chytridiales</taxon>
        <taxon>Chytriomycetaceae</taxon>
        <taxon>Physocladia</taxon>
    </lineage>
</organism>
<reference evidence="15" key="1">
    <citation type="submission" date="2020-05" db="EMBL/GenBank/DDBJ databases">
        <title>Phylogenomic resolution of chytrid fungi.</title>
        <authorList>
            <person name="Stajich J.E."/>
            <person name="Amses K."/>
            <person name="Simmons R."/>
            <person name="Seto K."/>
            <person name="Myers J."/>
            <person name="Bonds A."/>
            <person name="Quandt C.A."/>
            <person name="Barry K."/>
            <person name="Liu P."/>
            <person name="Grigoriev I."/>
            <person name="Longcore J.E."/>
            <person name="James T.Y."/>
        </authorList>
    </citation>
    <scope>NUCLEOTIDE SEQUENCE</scope>
    <source>
        <strain evidence="15">JEL0513</strain>
    </source>
</reference>
<evidence type="ECO:0000256" key="4">
    <source>
        <dbReference type="ARBA" id="ARBA00022454"/>
    </source>
</evidence>
<dbReference type="InterPro" id="IPR006846">
    <property type="entry name" value="Ribosomal_eS30"/>
</dbReference>
<evidence type="ECO:0000256" key="9">
    <source>
        <dbReference type="ARBA" id="ARBA00023242"/>
    </source>
</evidence>
<dbReference type="InterPro" id="IPR007128">
    <property type="entry name" value="PMF1/Nnf1"/>
</dbReference>
<dbReference type="GO" id="GO:0051301">
    <property type="term" value="P:cell division"/>
    <property type="evidence" value="ECO:0007669"/>
    <property type="project" value="UniProtKB-KW"/>
</dbReference>
<feature type="coiled-coil region" evidence="13">
    <location>
        <begin position="166"/>
        <end position="197"/>
    </location>
</feature>
<keyword evidence="8" id="KW-0689">Ribosomal protein</keyword>
<keyword evidence="7" id="KW-0995">Kinetochore</keyword>
<comment type="similarity">
    <text evidence="3">Belongs to the eukaryotic ribosomal protein eS30 family.</text>
</comment>
<keyword evidence="16" id="KW-1185">Reference proteome</keyword>
<comment type="subcellular location">
    <subcellularLocation>
        <location evidence="2">Chromosome</location>
        <location evidence="2">Centromere</location>
        <location evidence="2">Kinetochore</location>
    </subcellularLocation>
    <subcellularLocation>
        <location evidence="1">Nucleus</location>
    </subcellularLocation>
</comment>
<feature type="region of interest" description="Disordered" evidence="14">
    <location>
        <begin position="31"/>
        <end position="51"/>
    </location>
</feature>
<evidence type="ECO:0000256" key="13">
    <source>
        <dbReference type="SAM" id="Coils"/>
    </source>
</evidence>
<dbReference type="Pfam" id="PF03980">
    <property type="entry name" value="Nnf1"/>
    <property type="match status" value="1"/>
</dbReference>
<feature type="compositionally biased region" description="Basic residues" evidence="14">
    <location>
        <begin position="229"/>
        <end position="239"/>
    </location>
</feature>